<keyword evidence="3" id="KW-1185">Reference proteome</keyword>
<comment type="caution">
    <text evidence="2">The sequence shown here is derived from an EMBL/GenBank/DDBJ whole genome shotgun (WGS) entry which is preliminary data.</text>
</comment>
<name>A0A4Y2CPZ8_ARAVE</name>
<evidence type="ECO:0000313" key="3">
    <source>
        <dbReference type="Proteomes" id="UP000499080"/>
    </source>
</evidence>
<evidence type="ECO:0000256" key="1">
    <source>
        <dbReference type="SAM" id="MobiDB-lite"/>
    </source>
</evidence>
<dbReference type="AlphaFoldDB" id="A0A4Y2CPZ8"/>
<dbReference type="Proteomes" id="UP000499080">
    <property type="component" value="Unassembled WGS sequence"/>
</dbReference>
<organism evidence="2 3">
    <name type="scientific">Araneus ventricosus</name>
    <name type="common">Orbweaver spider</name>
    <name type="synonym">Epeira ventricosa</name>
    <dbReference type="NCBI Taxonomy" id="182803"/>
    <lineage>
        <taxon>Eukaryota</taxon>
        <taxon>Metazoa</taxon>
        <taxon>Ecdysozoa</taxon>
        <taxon>Arthropoda</taxon>
        <taxon>Chelicerata</taxon>
        <taxon>Arachnida</taxon>
        <taxon>Araneae</taxon>
        <taxon>Araneomorphae</taxon>
        <taxon>Entelegynae</taxon>
        <taxon>Araneoidea</taxon>
        <taxon>Araneidae</taxon>
        <taxon>Araneus</taxon>
    </lineage>
</organism>
<reference evidence="2 3" key="1">
    <citation type="journal article" date="2019" name="Sci. Rep.">
        <title>Orb-weaving spider Araneus ventricosus genome elucidates the spidroin gene catalogue.</title>
        <authorList>
            <person name="Kono N."/>
            <person name="Nakamura H."/>
            <person name="Ohtoshi R."/>
            <person name="Moran D.A.P."/>
            <person name="Shinohara A."/>
            <person name="Yoshida Y."/>
            <person name="Fujiwara M."/>
            <person name="Mori M."/>
            <person name="Tomita M."/>
            <person name="Arakawa K."/>
        </authorList>
    </citation>
    <scope>NUCLEOTIDE SEQUENCE [LARGE SCALE GENOMIC DNA]</scope>
</reference>
<feature type="region of interest" description="Disordered" evidence="1">
    <location>
        <begin position="1"/>
        <end position="23"/>
    </location>
</feature>
<sequence>MHQKIYTDPSPAIRSLEDPPSDTLSEHPLICPISHPLLPAPLFSYIPRVYLKSFLEHRKSGIIVCSMEKSSAGFRNSRRAVTQNVDRVQSNALC</sequence>
<evidence type="ECO:0000313" key="2">
    <source>
        <dbReference type="EMBL" id="GBM06480.1"/>
    </source>
</evidence>
<dbReference type="EMBL" id="BGPR01000229">
    <property type="protein sequence ID" value="GBM06480.1"/>
    <property type="molecule type" value="Genomic_DNA"/>
</dbReference>
<accession>A0A4Y2CPZ8</accession>
<proteinExistence type="predicted"/>
<gene>
    <name evidence="2" type="ORF">AVEN_58321_1</name>
</gene>
<protein>
    <submittedName>
        <fullName evidence="2">Uncharacterized protein</fullName>
    </submittedName>
</protein>